<sequence length="90" mass="10156">MKLSPEMMELAFMANFEKVGNQTIVMGEFALLEDEVNPVISELRKGKIEVSTLHNHMLGENPRIHYVHFQGTGKLDQLAQTVETAIKTTK</sequence>
<evidence type="ECO:0008006" key="3">
    <source>
        <dbReference type="Google" id="ProtNLM"/>
    </source>
</evidence>
<gene>
    <name evidence="1" type="ORF">skT53_06450</name>
</gene>
<dbReference type="Pfam" id="PF07485">
    <property type="entry name" value="DUF1529"/>
    <property type="match status" value="1"/>
</dbReference>
<name>A0A7I8DAW9_9BACL</name>
<dbReference type="AlphaFoldDB" id="A0A7I8DAW9"/>
<reference evidence="1 2" key="1">
    <citation type="submission" date="2020-08" db="EMBL/GenBank/DDBJ databases">
        <title>Complete Genome Sequence of Effusibacillus dendaii Strain skT53, Isolated from Farmland soil.</title>
        <authorList>
            <person name="Konishi T."/>
            <person name="Kawasaki H."/>
        </authorList>
    </citation>
    <scope>NUCLEOTIDE SEQUENCE [LARGE SCALE GENOMIC DNA]</scope>
    <source>
        <strain evidence="2">skT53</strain>
    </source>
</reference>
<proteinExistence type="predicted"/>
<keyword evidence="2" id="KW-1185">Reference proteome</keyword>
<dbReference type="EMBL" id="AP023366">
    <property type="protein sequence ID" value="BCJ85660.1"/>
    <property type="molecule type" value="Genomic_DNA"/>
</dbReference>
<dbReference type="KEGG" id="eff:skT53_06450"/>
<dbReference type="InterPro" id="IPR011094">
    <property type="entry name" value="Uncharacterised_LppY/LpqO"/>
</dbReference>
<protein>
    <recommendedName>
        <fullName evidence="3">DUF1259 domain-containing protein</fullName>
    </recommendedName>
</protein>
<organism evidence="1 2">
    <name type="scientific">Effusibacillus dendaii</name>
    <dbReference type="NCBI Taxonomy" id="2743772"/>
    <lineage>
        <taxon>Bacteria</taxon>
        <taxon>Bacillati</taxon>
        <taxon>Bacillota</taxon>
        <taxon>Bacilli</taxon>
        <taxon>Bacillales</taxon>
        <taxon>Alicyclobacillaceae</taxon>
        <taxon>Effusibacillus</taxon>
    </lineage>
</organism>
<evidence type="ECO:0000313" key="1">
    <source>
        <dbReference type="EMBL" id="BCJ85660.1"/>
    </source>
</evidence>
<accession>A0A7I8DAW9</accession>
<evidence type="ECO:0000313" key="2">
    <source>
        <dbReference type="Proteomes" id="UP000593802"/>
    </source>
</evidence>
<dbReference type="Proteomes" id="UP000593802">
    <property type="component" value="Chromosome"/>
</dbReference>